<dbReference type="InterPro" id="IPR021759">
    <property type="entry name" value="WxLIP_HBD"/>
</dbReference>
<keyword evidence="1" id="KW-0472">Membrane</keyword>
<evidence type="ECO:0000256" key="2">
    <source>
        <dbReference type="SAM" id="SignalP"/>
    </source>
</evidence>
<keyword evidence="2" id="KW-0732">Signal</keyword>
<dbReference type="Proteomes" id="UP000664601">
    <property type="component" value="Unassembled WGS sequence"/>
</dbReference>
<evidence type="ECO:0000313" key="6">
    <source>
        <dbReference type="Proteomes" id="UP000664601"/>
    </source>
</evidence>
<gene>
    <name evidence="5" type="ORF">JZO70_20810</name>
</gene>
<evidence type="ECO:0000259" key="3">
    <source>
        <dbReference type="Pfam" id="PF06030"/>
    </source>
</evidence>
<comment type="caution">
    <text evidence="5">The sequence shown here is derived from an EMBL/GenBank/DDBJ whole genome shotgun (WGS) entry which is preliminary data.</text>
</comment>
<keyword evidence="1" id="KW-0812">Transmembrane</keyword>
<reference evidence="5 6" key="1">
    <citation type="submission" date="2021-03" db="EMBL/GenBank/DDBJ databases">
        <title>Enterococcal diversity collection.</title>
        <authorList>
            <person name="Gilmore M.S."/>
            <person name="Schwartzman J."/>
            <person name="Van Tyne D."/>
            <person name="Martin M."/>
            <person name="Earl A.M."/>
            <person name="Manson A.L."/>
            <person name="Straub T."/>
            <person name="Salamzade R."/>
            <person name="Saavedra J."/>
            <person name="Lebreton F."/>
            <person name="Prichula J."/>
            <person name="Schaufler K."/>
            <person name="Gaca A."/>
            <person name="Sgardioli B."/>
            <person name="Wagenaar J."/>
            <person name="Strong T."/>
        </authorList>
    </citation>
    <scope>NUCLEOTIDE SEQUENCE [LARGE SCALE GENOMIC DNA]</scope>
    <source>
        <strain evidence="5 6">669A</strain>
    </source>
</reference>
<feature type="domain" description="WxL Interacting Protein peptidoglycan binding" evidence="3">
    <location>
        <begin position="34"/>
        <end position="158"/>
    </location>
</feature>
<feature type="domain" description="WxL Interacting Protein host binding" evidence="4">
    <location>
        <begin position="171"/>
        <end position="307"/>
    </location>
</feature>
<name>A0ABS3LHV3_9ENTE</name>
<accession>A0ABS3LHV3</accession>
<dbReference type="Pfam" id="PF11797">
    <property type="entry name" value="WxLIP_HBD"/>
    <property type="match status" value="1"/>
</dbReference>
<protein>
    <submittedName>
        <fullName evidence="5">DUF916 and DUF3324 domain-containing protein</fullName>
    </submittedName>
</protein>
<dbReference type="Pfam" id="PF06030">
    <property type="entry name" value="WxLIP_PGBD"/>
    <property type="match status" value="1"/>
</dbReference>
<dbReference type="RefSeq" id="WP_207675615.1">
    <property type="nucleotide sequence ID" value="NZ_JAFREM010000038.1"/>
</dbReference>
<dbReference type="InterPro" id="IPR010317">
    <property type="entry name" value="WxLIP_PGBD"/>
</dbReference>
<feature type="chain" id="PRO_5046817125" evidence="2">
    <location>
        <begin position="26"/>
        <end position="352"/>
    </location>
</feature>
<keyword evidence="6" id="KW-1185">Reference proteome</keyword>
<organism evidence="5 6">
    <name type="scientific">Candidatus Enterococcus moelleringii</name>
    <dbReference type="NCBI Taxonomy" id="2815325"/>
    <lineage>
        <taxon>Bacteria</taxon>
        <taxon>Bacillati</taxon>
        <taxon>Bacillota</taxon>
        <taxon>Bacilli</taxon>
        <taxon>Lactobacillales</taxon>
        <taxon>Enterococcaceae</taxon>
        <taxon>Enterococcus</taxon>
    </lineage>
</organism>
<evidence type="ECO:0000313" key="5">
    <source>
        <dbReference type="EMBL" id="MBO1308628.1"/>
    </source>
</evidence>
<keyword evidence="1" id="KW-1133">Transmembrane helix</keyword>
<evidence type="ECO:0000256" key="1">
    <source>
        <dbReference type="SAM" id="Phobius"/>
    </source>
</evidence>
<evidence type="ECO:0000259" key="4">
    <source>
        <dbReference type="Pfam" id="PF11797"/>
    </source>
</evidence>
<feature type="transmembrane region" description="Helical" evidence="1">
    <location>
        <begin position="323"/>
        <end position="342"/>
    </location>
</feature>
<proteinExistence type="predicted"/>
<dbReference type="EMBL" id="JAFREM010000038">
    <property type="protein sequence ID" value="MBO1308628.1"/>
    <property type="molecule type" value="Genomic_DNA"/>
</dbReference>
<sequence>MRKKISKLILLTLIFGFTTPIRTHAAEEGESAGFSVRKITPEGQEVNPASSFYDLKVAPGQKLTIQAELANHSAASSRIMQAAYASSTNDNGEIDYSNPLNEADQDESMVIPFSTIATLKEDSPLVLKPGERKTITMDIQVPDDAVDGVILGSWYFEKENDQPETEDSGSGIAIDNHFAYALAVKLTVNQEIASPNLNFLGAAPELRNQAIKAQIQNDQPAVVSNLSLEGTVTRKGEDEILSNSQIDNRIMAPNSNFFVTFPLEAQEWKAGEYTLRVDATTTDDKWNDQSWTWAEDFSITPQQIRELKEAENDHAKSAPNQNYLIAAAVVLAILAGVGIYLYKKTGKKRVSK</sequence>
<feature type="signal peptide" evidence="2">
    <location>
        <begin position="1"/>
        <end position="25"/>
    </location>
</feature>